<dbReference type="SUPFAM" id="SSF48208">
    <property type="entry name" value="Six-hairpin glycosidases"/>
    <property type="match status" value="1"/>
</dbReference>
<dbReference type="Proteomes" id="UP000036867">
    <property type="component" value="Unassembled WGS sequence"/>
</dbReference>
<gene>
    <name evidence="2" type="ORF">AMD00_21815</name>
</gene>
<dbReference type="GO" id="GO:0005975">
    <property type="term" value="P:carbohydrate metabolic process"/>
    <property type="evidence" value="ECO:0007669"/>
    <property type="project" value="InterPro"/>
</dbReference>
<accession>A0A0M0L9I1</accession>
<keyword evidence="1" id="KW-0732">Signal</keyword>
<dbReference type="PROSITE" id="PS51257">
    <property type="entry name" value="PROKAR_LIPOPROTEIN"/>
    <property type="match status" value="1"/>
</dbReference>
<dbReference type="Gene3D" id="1.50.10.10">
    <property type="match status" value="1"/>
</dbReference>
<dbReference type="EMBL" id="LILB01000009">
    <property type="protein sequence ID" value="KOO47303.1"/>
    <property type="molecule type" value="Genomic_DNA"/>
</dbReference>
<evidence type="ECO:0000313" key="2">
    <source>
        <dbReference type="EMBL" id="KOO47303.1"/>
    </source>
</evidence>
<organism evidence="2 3">
    <name type="scientific">Viridibacillus arvi</name>
    <dbReference type="NCBI Taxonomy" id="263475"/>
    <lineage>
        <taxon>Bacteria</taxon>
        <taxon>Bacillati</taxon>
        <taxon>Bacillota</taxon>
        <taxon>Bacilli</taxon>
        <taxon>Bacillales</taxon>
        <taxon>Caryophanaceae</taxon>
        <taxon>Viridibacillus</taxon>
    </lineage>
</organism>
<name>A0A0M0L9I1_9BACL</name>
<dbReference type="STRING" id="263475.AMD00_21815"/>
<evidence type="ECO:0000256" key="1">
    <source>
        <dbReference type="SAM" id="SignalP"/>
    </source>
</evidence>
<evidence type="ECO:0008006" key="4">
    <source>
        <dbReference type="Google" id="ProtNLM"/>
    </source>
</evidence>
<reference evidence="3" key="1">
    <citation type="submission" date="2015-08" db="EMBL/GenBank/DDBJ databases">
        <title>Fjat-10028 dsm 16317.</title>
        <authorList>
            <person name="Liu B."/>
            <person name="Wang J."/>
            <person name="Zhu Y."/>
            <person name="Liu G."/>
            <person name="Chen Q."/>
            <person name="Chen Z."/>
            <person name="Lan J."/>
            <person name="Che J."/>
            <person name="Ge C."/>
            <person name="Shi H."/>
            <person name="Pan Z."/>
            <person name="Liu X."/>
        </authorList>
    </citation>
    <scope>NUCLEOTIDE SEQUENCE [LARGE SCALE GENOMIC DNA]</scope>
    <source>
        <strain evidence="3">DSM 16317</strain>
    </source>
</reference>
<keyword evidence="3" id="KW-1185">Reference proteome</keyword>
<dbReference type="AlphaFoldDB" id="A0A0M0L9I1"/>
<dbReference type="InterPro" id="IPR008928">
    <property type="entry name" value="6-hairpin_glycosidase_sf"/>
</dbReference>
<comment type="caution">
    <text evidence="2">The sequence shown here is derived from an EMBL/GenBank/DDBJ whole genome shotgun (WGS) entry which is preliminary data.</text>
</comment>
<evidence type="ECO:0000313" key="3">
    <source>
        <dbReference type="Proteomes" id="UP000036867"/>
    </source>
</evidence>
<proteinExistence type="predicted"/>
<dbReference type="PATRIC" id="fig|263475.3.peg.162"/>
<protein>
    <recommendedName>
        <fullName evidence="4">Glycosyl hydrolase family 8</fullName>
    </recommendedName>
</protein>
<dbReference type="GeneID" id="301138741"/>
<feature type="chain" id="PRO_5005603211" description="Glycosyl hydrolase family 8" evidence="1">
    <location>
        <begin position="23"/>
        <end position="366"/>
    </location>
</feature>
<sequence>MRILTMLLLFSALILSSCSSFEQSDKQLKVLQAEVPKVETEAFTQKYLIQKDGRIRTNLTDRTDNYLSESVGLWMQYLVERDSYNQFHNQVEVLRSYFLTNDNLIAWELNGEEKAAANAAIDDLRILDALFNAGERWENPAYTKLAQQLGESFVSVQLKDNLMVDYVDLKSKKQSNEVTLSYIIPSSFEHLQSVGLISSDVYEANRNLLLKAPLSRNAFYPKYYDVEKATYYYDEEINLIDQLYVGYHSTQWKGNTDKLMKFLKMDFATNGGKLFGRYDAETLRPTVNYEAPSVYALAILFSLERGDKKFAQQLYNRMRILQQSNKKQEFYGGYIDVETLETHAFDNLLPLIAERKGLNGAVFKHK</sequence>
<dbReference type="OrthoDB" id="1779554at2"/>
<dbReference type="InterPro" id="IPR012341">
    <property type="entry name" value="6hp_glycosidase-like_sf"/>
</dbReference>
<dbReference type="RefSeq" id="WP_053419108.1">
    <property type="nucleotide sequence ID" value="NZ_JBCMNK010000012.1"/>
</dbReference>
<feature type="signal peptide" evidence="1">
    <location>
        <begin position="1"/>
        <end position="22"/>
    </location>
</feature>